<organism evidence="2">
    <name type="scientific">Nothobranchius furzeri</name>
    <name type="common">Turquoise killifish</name>
    <dbReference type="NCBI Taxonomy" id="105023"/>
    <lineage>
        <taxon>Eukaryota</taxon>
        <taxon>Metazoa</taxon>
        <taxon>Chordata</taxon>
        <taxon>Craniata</taxon>
        <taxon>Vertebrata</taxon>
        <taxon>Euteleostomi</taxon>
        <taxon>Actinopterygii</taxon>
        <taxon>Neopterygii</taxon>
        <taxon>Teleostei</taxon>
        <taxon>Neoteleostei</taxon>
        <taxon>Acanthomorphata</taxon>
        <taxon>Ovalentaria</taxon>
        <taxon>Atherinomorphae</taxon>
        <taxon>Cyprinodontiformes</taxon>
        <taxon>Nothobranchiidae</taxon>
        <taxon>Nothobranchius</taxon>
    </lineage>
</organism>
<sequence>EGIISANWEHFLKRFFLFQGHGGPCVSGGQQAGPVLRPRGERGGGPLPGTGEPLQLPGGFCS</sequence>
<evidence type="ECO:0000313" key="2">
    <source>
        <dbReference type="EMBL" id="SBP60276.1"/>
    </source>
</evidence>
<reference evidence="2" key="2">
    <citation type="submission" date="2016-06" db="EMBL/GenBank/DDBJ databases">
        <title>The genome of a short-lived fish provides insights into sex chromosome evolution and the genetic control of aging.</title>
        <authorList>
            <person name="Reichwald K."/>
            <person name="Felder M."/>
            <person name="Petzold A."/>
            <person name="Koch P."/>
            <person name="Groth M."/>
            <person name="Platzer M."/>
        </authorList>
    </citation>
    <scope>NUCLEOTIDE SEQUENCE</scope>
    <source>
        <tissue evidence="2">Brain</tissue>
    </source>
</reference>
<feature type="non-terminal residue" evidence="2">
    <location>
        <position position="1"/>
    </location>
</feature>
<feature type="region of interest" description="Disordered" evidence="1">
    <location>
        <begin position="28"/>
        <end position="62"/>
    </location>
</feature>
<feature type="non-terminal residue" evidence="2">
    <location>
        <position position="62"/>
    </location>
</feature>
<gene>
    <name evidence="2" type="primary">RERGLB</name>
</gene>
<accession>A0A1A8B0M3</accession>
<proteinExistence type="predicted"/>
<evidence type="ECO:0000256" key="1">
    <source>
        <dbReference type="SAM" id="MobiDB-lite"/>
    </source>
</evidence>
<protein>
    <submittedName>
        <fullName evidence="2">RERG/RAS-like b</fullName>
    </submittedName>
</protein>
<dbReference type="EMBL" id="HADY01021791">
    <property type="protein sequence ID" value="SBP60276.1"/>
    <property type="molecule type" value="Transcribed_RNA"/>
</dbReference>
<name>A0A1A8B0M3_NOTFU</name>
<reference evidence="2" key="1">
    <citation type="submission" date="2016-05" db="EMBL/GenBank/DDBJ databases">
        <authorList>
            <person name="Lavstsen T."/>
            <person name="Jespersen J.S."/>
        </authorList>
    </citation>
    <scope>NUCLEOTIDE SEQUENCE</scope>
    <source>
        <tissue evidence="2">Brain</tissue>
    </source>
</reference>
<feature type="compositionally biased region" description="Low complexity" evidence="1">
    <location>
        <begin position="49"/>
        <end position="62"/>
    </location>
</feature>
<dbReference type="AlphaFoldDB" id="A0A1A8B0M3"/>